<dbReference type="Proteomes" id="UP000596660">
    <property type="component" value="Unplaced"/>
</dbReference>
<reference evidence="8" key="2">
    <citation type="submission" date="2021-03" db="UniProtKB">
        <authorList>
            <consortium name="EnsemblPlants"/>
        </authorList>
    </citation>
    <scope>IDENTIFICATION</scope>
</reference>
<dbReference type="RefSeq" id="XP_021761551.1">
    <property type="nucleotide sequence ID" value="XM_021905859.1"/>
</dbReference>
<organism evidence="8 9">
    <name type="scientific">Chenopodium quinoa</name>
    <name type="common">Quinoa</name>
    <dbReference type="NCBI Taxonomy" id="63459"/>
    <lineage>
        <taxon>Eukaryota</taxon>
        <taxon>Viridiplantae</taxon>
        <taxon>Streptophyta</taxon>
        <taxon>Embryophyta</taxon>
        <taxon>Tracheophyta</taxon>
        <taxon>Spermatophyta</taxon>
        <taxon>Magnoliopsida</taxon>
        <taxon>eudicotyledons</taxon>
        <taxon>Gunneridae</taxon>
        <taxon>Pentapetalae</taxon>
        <taxon>Caryophyllales</taxon>
        <taxon>Chenopodiaceae</taxon>
        <taxon>Chenopodioideae</taxon>
        <taxon>Atripliceae</taxon>
        <taxon>Chenopodium</taxon>
    </lineage>
</organism>
<keyword evidence="3" id="KW-0175">Coiled coil</keyword>
<dbReference type="GeneID" id="110726382"/>
<evidence type="ECO:0000256" key="3">
    <source>
        <dbReference type="ARBA" id="ARBA00023054"/>
    </source>
</evidence>
<dbReference type="InterPro" id="IPR003035">
    <property type="entry name" value="RWP-RK_dom"/>
</dbReference>
<keyword evidence="5" id="KW-0804">Transcription</keyword>
<dbReference type="OrthoDB" id="6270329at2759"/>
<dbReference type="KEGG" id="cqi:110726382"/>
<name>A0A803L2J0_CHEQI</name>
<dbReference type="InterPro" id="IPR044607">
    <property type="entry name" value="RKD-like"/>
</dbReference>
<dbReference type="PANTHER" id="PTHR46373">
    <property type="entry name" value="PROTEIN RKD4"/>
    <property type="match status" value="1"/>
</dbReference>
<evidence type="ECO:0000256" key="2">
    <source>
        <dbReference type="ARBA" id="ARBA00023015"/>
    </source>
</evidence>
<keyword evidence="9" id="KW-1185">Reference proteome</keyword>
<keyword evidence="4" id="KW-0238">DNA-binding</keyword>
<feature type="domain" description="RWP-RK" evidence="7">
    <location>
        <begin position="142"/>
        <end position="229"/>
    </location>
</feature>
<dbReference type="Gramene" id="AUR62006079-RA">
    <property type="protein sequence ID" value="AUR62006079-RA:cds"/>
    <property type="gene ID" value="AUR62006079"/>
</dbReference>
<accession>A0A803L2J0</accession>
<keyword evidence="6" id="KW-0539">Nucleus</keyword>
<keyword evidence="2" id="KW-0805">Transcription regulation</keyword>
<dbReference type="EnsemblPlants" id="AUR62006079-RA">
    <property type="protein sequence ID" value="AUR62006079-RA:cds"/>
    <property type="gene ID" value="AUR62006079"/>
</dbReference>
<proteinExistence type="predicted"/>
<comment type="function">
    <text evidence="1">Putative transcription factor.</text>
</comment>
<dbReference type="GO" id="GO:0003677">
    <property type="term" value="F:DNA binding"/>
    <property type="evidence" value="ECO:0007669"/>
    <property type="project" value="UniProtKB-KW"/>
</dbReference>
<reference evidence="8" key="1">
    <citation type="journal article" date="2017" name="Nature">
        <title>The genome of Chenopodium quinoa.</title>
        <authorList>
            <person name="Jarvis D.E."/>
            <person name="Ho Y.S."/>
            <person name="Lightfoot D.J."/>
            <person name="Schmoeckel S.M."/>
            <person name="Li B."/>
            <person name="Borm T.J.A."/>
            <person name="Ohyanagi H."/>
            <person name="Mineta K."/>
            <person name="Michell C.T."/>
            <person name="Saber N."/>
            <person name="Kharbatia N.M."/>
            <person name="Rupper R.R."/>
            <person name="Sharp A.R."/>
            <person name="Dally N."/>
            <person name="Boughton B.A."/>
            <person name="Woo Y.H."/>
            <person name="Gao G."/>
            <person name="Schijlen E.G.W.M."/>
            <person name="Guo X."/>
            <person name="Momin A.A."/>
            <person name="Negrao S."/>
            <person name="Al-Babili S."/>
            <person name="Gehring C."/>
            <person name="Roessner U."/>
            <person name="Jung C."/>
            <person name="Murphy K."/>
            <person name="Arold S.T."/>
            <person name="Gojobori T."/>
            <person name="van der Linden C.G."/>
            <person name="van Loo E.N."/>
            <person name="Jellen E.N."/>
            <person name="Maughan P.J."/>
            <person name="Tester M."/>
        </authorList>
    </citation>
    <scope>NUCLEOTIDE SEQUENCE [LARGE SCALE GENOMIC DNA]</scope>
    <source>
        <strain evidence="8">cv. PI 614886</strain>
    </source>
</reference>
<gene>
    <name evidence="8" type="primary">LOC110726382</name>
</gene>
<dbReference type="GO" id="GO:0003700">
    <property type="term" value="F:DNA-binding transcription factor activity"/>
    <property type="evidence" value="ECO:0007669"/>
    <property type="project" value="InterPro"/>
</dbReference>
<evidence type="ECO:0000313" key="8">
    <source>
        <dbReference type="EnsemblPlants" id="AUR62006079-RA:cds"/>
    </source>
</evidence>
<evidence type="ECO:0000256" key="4">
    <source>
        <dbReference type="ARBA" id="ARBA00023125"/>
    </source>
</evidence>
<dbReference type="PANTHER" id="PTHR46373:SF20">
    <property type="entry name" value="PROTEIN RKD1"/>
    <property type="match status" value="1"/>
</dbReference>
<dbReference type="PROSITE" id="PS51519">
    <property type="entry name" value="RWP_RK"/>
    <property type="match status" value="1"/>
</dbReference>
<evidence type="ECO:0000256" key="6">
    <source>
        <dbReference type="ARBA" id="ARBA00023242"/>
    </source>
</evidence>
<dbReference type="AlphaFoldDB" id="A0A803L2J0"/>
<protein>
    <recommendedName>
        <fullName evidence="7">RWP-RK domain-containing protein</fullName>
    </recommendedName>
</protein>
<evidence type="ECO:0000313" key="9">
    <source>
        <dbReference type="Proteomes" id="UP000596660"/>
    </source>
</evidence>
<evidence type="ECO:0000256" key="5">
    <source>
        <dbReference type="ARBA" id="ARBA00023163"/>
    </source>
</evidence>
<evidence type="ECO:0000256" key="1">
    <source>
        <dbReference type="ARBA" id="ARBA00004049"/>
    </source>
</evidence>
<dbReference type="Pfam" id="PF02042">
    <property type="entry name" value="RWP-RK"/>
    <property type="match status" value="1"/>
</dbReference>
<evidence type="ECO:0000259" key="7">
    <source>
        <dbReference type="PROSITE" id="PS51519"/>
    </source>
</evidence>
<sequence>MEIQCHDLQDWHFLEDWQQRLLFEESLLPPVFQDYLLDYPSTNNQYLNNLENLGTDFQLWDECPPLCEDAWMKPLRQLPPLLPSSLPSMTKNPNPLPFDDAQFSLSDNILNDQSLATVVAEGLTMQKQGNKIVKVSNIVGDDENEEIRKNKATTTKIESIGYEEIRKYFDLPISKAAKELNVGLTILKKRCRELNIKRWPHRKIKSLEALINSTKELGMVQMAERLEEDKRKLHFMPEFELTEETKRLRQQCFKANYKKRRALALNYV</sequence>